<organism evidence="1">
    <name type="scientific">Salmonella enterica</name>
    <name type="common">Salmonella choleraesuis</name>
    <dbReference type="NCBI Taxonomy" id="28901"/>
    <lineage>
        <taxon>Bacteria</taxon>
        <taxon>Pseudomonadati</taxon>
        <taxon>Pseudomonadota</taxon>
        <taxon>Gammaproteobacteria</taxon>
        <taxon>Enterobacterales</taxon>
        <taxon>Enterobacteriaceae</taxon>
        <taxon>Salmonella</taxon>
    </lineage>
</organism>
<accession>A0A756YCN9</accession>
<sequence length="532" mass="59097">MAKNFDVLPANNSVILPEFITVFEFKYQDSTVQKASKIEFKASIEKKHRGTFKVLSSTSKGDTYNVIGCFSYPGFIATPAGKLVITPSLTIDGKVINLESDNGSTDFTYDVMNVSAIDINKVSPQIIGSNVVVDKSPMKPTDPVDLTKPNITFKIPRIGACKQRYLFTSDISTRLSLYLYDPSNNKVGDKLVAVRTPKVTGNMYRIPFEDKSDGTYIKVFLNNSGSAGGMHTSALYSQLYAVLSSFGTMYSDDDLVFIENIDQPSMLVNPKILEASGNRVFYDEMKHGCHVKIGLYDDYKPTDIVVGYYHKLDHPDYVYLPTRKANVSFLQNYHDDYIIPFTSLNSGSFYQLGYLVCSNGGNVSESANFTFSFVGDKSDEQPPYITSTLPAPQVLWHSTDGVTEYPVGDNTQFTYINKDTLSSGSLSLELSLDNSVTSSMSVNVYIHVTGFRPDKGNISNSFVLKDYINDEHVKNHLFTMKIDNRLFELVDSYSDGSPGRAWIYVEIVGISSAVYSGTWWSNVDTIAPGDEP</sequence>
<dbReference type="EMBL" id="DAAXCJ010000012">
    <property type="protein sequence ID" value="HAG0390709.1"/>
    <property type="molecule type" value="Genomic_DNA"/>
</dbReference>
<protein>
    <submittedName>
        <fullName evidence="1">Uncharacterized protein</fullName>
    </submittedName>
</protein>
<reference evidence="1" key="1">
    <citation type="journal article" date="2018" name="Genome Biol.">
        <title>SKESA: strategic k-mer extension for scrupulous assemblies.</title>
        <authorList>
            <person name="Souvorov A."/>
            <person name="Agarwala R."/>
            <person name="Lipman D.J."/>
        </authorList>
    </citation>
    <scope>NUCLEOTIDE SEQUENCE</scope>
    <source>
        <strain evidence="1">MA.CK_97/00011857</strain>
    </source>
</reference>
<dbReference type="AlphaFoldDB" id="A0A756YCN9"/>
<proteinExistence type="predicted"/>
<gene>
    <name evidence="1" type="ORF">G8S59_004003</name>
</gene>
<reference evidence="1" key="2">
    <citation type="submission" date="2020-02" db="EMBL/GenBank/DDBJ databases">
        <authorList>
            <consortium name="NCBI Pathogen Detection Project"/>
        </authorList>
    </citation>
    <scope>NUCLEOTIDE SEQUENCE</scope>
    <source>
        <strain evidence="1">MA.CK_97/00011857</strain>
    </source>
</reference>
<comment type="caution">
    <text evidence="1">The sequence shown here is derived from an EMBL/GenBank/DDBJ whole genome shotgun (WGS) entry which is preliminary data.</text>
</comment>
<evidence type="ECO:0000313" key="1">
    <source>
        <dbReference type="EMBL" id="HAG0390709.1"/>
    </source>
</evidence>
<name>A0A756YCN9_SALER</name>